<evidence type="ECO:0000259" key="1">
    <source>
        <dbReference type="SMART" id="SM00198"/>
    </source>
</evidence>
<dbReference type="CDD" id="cd05380">
    <property type="entry name" value="CAP_euk"/>
    <property type="match status" value="1"/>
</dbReference>
<reference evidence="2" key="1">
    <citation type="submission" date="2021-06" db="EMBL/GenBank/DDBJ databases">
        <title>Parelaphostrongylus tenuis whole genome reference sequence.</title>
        <authorList>
            <person name="Garwood T.J."/>
            <person name="Larsen P.A."/>
            <person name="Fountain-Jones N.M."/>
            <person name="Garbe J.R."/>
            <person name="Macchietto M.G."/>
            <person name="Kania S.A."/>
            <person name="Gerhold R.W."/>
            <person name="Richards J.E."/>
            <person name="Wolf T.M."/>
        </authorList>
    </citation>
    <scope>NUCLEOTIDE SEQUENCE</scope>
    <source>
        <strain evidence="2">MNPRO001-30</strain>
        <tissue evidence="2">Meninges</tissue>
    </source>
</reference>
<proteinExistence type="predicted"/>
<name>A0AAD5QVM9_PARTN</name>
<dbReference type="Proteomes" id="UP001196413">
    <property type="component" value="Unassembled WGS sequence"/>
</dbReference>
<dbReference type="SMART" id="SM00198">
    <property type="entry name" value="SCP"/>
    <property type="match status" value="1"/>
</dbReference>
<dbReference type="EMBL" id="JAHQIW010004845">
    <property type="protein sequence ID" value="KAJ1364000.1"/>
    <property type="molecule type" value="Genomic_DNA"/>
</dbReference>
<comment type="caution">
    <text evidence="2">The sequence shown here is derived from an EMBL/GenBank/DDBJ whole genome shotgun (WGS) entry which is preliminary data.</text>
</comment>
<evidence type="ECO:0000313" key="2">
    <source>
        <dbReference type="EMBL" id="KAJ1363970.1"/>
    </source>
</evidence>
<accession>A0AAD5QVM9</accession>
<evidence type="ECO:0000313" key="4">
    <source>
        <dbReference type="Proteomes" id="UP001196413"/>
    </source>
</evidence>
<dbReference type="InterPro" id="IPR014044">
    <property type="entry name" value="CAP_dom"/>
</dbReference>
<evidence type="ECO:0000313" key="3">
    <source>
        <dbReference type="EMBL" id="KAJ1364000.1"/>
    </source>
</evidence>
<dbReference type="Gene3D" id="3.40.33.10">
    <property type="entry name" value="CAP"/>
    <property type="match status" value="2"/>
</dbReference>
<gene>
    <name evidence="2" type="ORF">KIN20_023944</name>
    <name evidence="3" type="ORF">KIN20_023982</name>
</gene>
<dbReference type="Pfam" id="PF00188">
    <property type="entry name" value="CAP"/>
    <property type="match status" value="1"/>
</dbReference>
<feature type="domain" description="SCP" evidence="1">
    <location>
        <begin position="25"/>
        <end position="175"/>
    </location>
</feature>
<dbReference type="EMBL" id="JAHQIW010004838">
    <property type="protein sequence ID" value="KAJ1363970.1"/>
    <property type="molecule type" value="Genomic_DNA"/>
</dbReference>
<dbReference type="SUPFAM" id="SSF55797">
    <property type="entry name" value="PR-1-like"/>
    <property type="match status" value="2"/>
</dbReference>
<dbReference type="InterPro" id="IPR035940">
    <property type="entry name" value="CAP_sf"/>
</dbReference>
<keyword evidence="4" id="KW-1185">Reference proteome</keyword>
<organism evidence="2 4">
    <name type="scientific">Parelaphostrongylus tenuis</name>
    <name type="common">Meningeal worm</name>
    <dbReference type="NCBI Taxonomy" id="148309"/>
    <lineage>
        <taxon>Eukaryota</taxon>
        <taxon>Metazoa</taxon>
        <taxon>Ecdysozoa</taxon>
        <taxon>Nematoda</taxon>
        <taxon>Chromadorea</taxon>
        <taxon>Rhabditida</taxon>
        <taxon>Rhabditina</taxon>
        <taxon>Rhabditomorpha</taxon>
        <taxon>Strongyloidea</taxon>
        <taxon>Metastrongylidae</taxon>
        <taxon>Parelaphostrongylus</taxon>
    </lineage>
</organism>
<protein>
    <recommendedName>
        <fullName evidence="1">SCP domain-containing protein</fullName>
    </recommendedName>
</protein>
<dbReference type="AlphaFoldDB" id="A0AAD5QVM9"/>
<sequence length="362" mass="39162">MSLDSVSSRYEPPFGCPQQYTLNDQNRTEALNLINQIRSSVALGTFQGQTFLPPASDMNKLQWNCDLEKIAQDIVANCPPQTPQSPLAFGKNYRFFGPVSSTFDRRFPVQSAILLWADISGVAWPAGNVYDGKPALFEFSNMILANTLSVGCSGVMCTGTSAAACIFSSPLNEVGTPGPYTGVSKVSASSSLVARGLAKNGEYVNENAAPASRMDLMEYDCLAEQYALNHVLLCNKQQSPPLARAGYSENIHVLATTATDVLGAIQNAIASFTNELGTNGIPSHMVLAPEVVQRTQRNVTRVTKVLWAAIDTWPVQLICAMDFTLLLACTKILMRGQNEKPIPLAGEELFTGRVSNHSKDDT</sequence>